<feature type="compositionally biased region" description="Polar residues" evidence="1">
    <location>
        <begin position="25"/>
        <end position="36"/>
    </location>
</feature>
<reference evidence="2 3" key="1">
    <citation type="submission" date="2024-08" db="EMBL/GenBank/DDBJ databases">
        <title>Insights into the chromosomal genome structure of Flemingia macrophylla.</title>
        <authorList>
            <person name="Ding Y."/>
            <person name="Zhao Y."/>
            <person name="Bi W."/>
            <person name="Wu M."/>
            <person name="Zhao G."/>
            <person name="Gong Y."/>
            <person name="Li W."/>
            <person name="Zhang P."/>
        </authorList>
    </citation>
    <scope>NUCLEOTIDE SEQUENCE [LARGE SCALE GENOMIC DNA]</scope>
    <source>
        <strain evidence="2">DYQJB</strain>
        <tissue evidence="2">Leaf</tissue>
    </source>
</reference>
<sequence length="157" mass="17770">MSSSSSSRTPTPTLTLLDPNPNGDLYSSHQRQSYDTQQKLELQPSQGDVTTQQSETAQIQVKAQSESHFLWIVKSATSFMKVFSSRISENYKMFKIFTTSWTPKLIAYCLIETTSYQASYPSSPIVSHDTITKSNYMSPLVVYLYITDSELCIPQKE</sequence>
<evidence type="ECO:0000256" key="1">
    <source>
        <dbReference type="SAM" id="MobiDB-lite"/>
    </source>
</evidence>
<keyword evidence="3" id="KW-1185">Reference proteome</keyword>
<comment type="caution">
    <text evidence="2">The sequence shown here is derived from an EMBL/GenBank/DDBJ whole genome shotgun (WGS) entry which is preliminary data.</text>
</comment>
<accession>A0ABD1L4L0</accession>
<dbReference type="AlphaFoldDB" id="A0ABD1L4L0"/>
<organism evidence="2 3">
    <name type="scientific">Flemingia macrophylla</name>
    <dbReference type="NCBI Taxonomy" id="520843"/>
    <lineage>
        <taxon>Eukaryota</taxon>
        <taxon>Viridiplantae</taxon>
        <taxon>Streptophyta</taxon>
        <taxon>Embryophyta</taxon>
        <taxon>Tracheophyta</taxon>
        <taxon>Spermatophyta</taxon>
        <taxon>Magnoliopsida</taxon>
        <taxon>eudicotyledons</taxon>
        <taxon>Gunneridae</taxon>
        <taxon>Pentapetalae</taxon>
        <taxon>rosids</taxon>
        <taxon>fabids</taxon>
        <taxon>Fabales</taxon>
        <taxon>Fabaceae</taxon>
        <taxon>Papilionoideae</taxon>
        <taxon>50 kb inversion clade</taxon>
        <taxon>NPAAA clade</taxon>
        <taxon>indigoferoid/millettioid clade</taxon>
        <taxon>Phaseoleae</taxon>
        <taxon>Flemingia</taxon>
    </lineage>
</organism>
<protein>
    <submittedName>
        <fullName evidence="2">Uncharacterized protein</fullName>
    </submittedName>
</protein>
<name>A0ABD1L4L0_9FABA</name>
<proteinExistence type="predicted"/>
<feature type="region of interest" description="Disordered" evidence="1">
    <location>
        <begin position="1"/>
        <end position="36"/>
    </location>
</feature>
<feature type="compositionally biased region" description="Low complexity" evidence="1">
    <location>
        <begin position="1"/>
        <end position="19"/>
    </location>
</feature>
<evidence type="ECO:0000313" key="3">
    <source>
        <dbReference type="Proteomes" id="UP001603857"/>
    </source>
</evidence>
<dbReference type="Proteomes" id="UP001603857">
    <property type="component" value="Unassembled WGS sequence"/>
</dbReference>
<dbReference type="EMBL" id="JBGMDY010000011">
    <property type="protein sequence ID" value="KAL2318452.1"/>
    <property type="molecule type" value="Genomic_DNA"/>
</dbReference>
<evidence type="ECO:0000313" key="2">
    <source>
        <dbReference type="EMBL" id="KAL2318452.1"/>
    </source>
</evidence>
<gene>
    <name evidence="2" type="ORF">Fmac_032328</name>
</gene>